<evidence type="ECO:0000313" key="9">
    <source>
        <dbReference type="EMBL" id="KAJ9615429.1"/>
    </source>
</evidence>
<reference evidence="9" key="1">
    <citation type="submission" date="2022-10" db="EMBL/GenBank/DDBJ databases">
        <title>Culturing micro-colonial fungi from biological soil crusts in the Mojave desert and describing Neophaeococcomyces mojavensis, and introducing the new genera and species Taxawa tesnikishii.</title>
        <authorList>
            <person name="Kurbessoian T."/>
            <person name="Stajich J.E."/>
        </authorList>
    </citation>
    <scope>NUCLEOTIDE SEQUENCE</scope>
    <source>
        <strain evidence="9">TK_41</strain>
    </source>
</reference>
<dbReference type="GO" id="GO:0003723">
    <property type="term" value="F:RNA binding"/>
    <property type="evidence" value="ECO:0007669"/>
    <property type="project" value="UniProtKB-UniRule"/>
</dbReference>
<dbReference type="GO" id="GO:0005634">
    <property type="term" value="C:nucleus"/>
    <property type="evidence" value="ECO:0007669"/>
    <property type="project" value="UniProtKB-SubCell"/>
</dbReference>
<feature type="region of interest" description="Disordered" evidence="7">
    <location>
        <begin position="12"/>
        <end position="32"/>
    </location>
</feature>
<dbReference type="InterPro" id="IPR012677">
    <property type="entry name" value="Nucleotide-bd_a/b_plait_sf"/>
</dbReference>
<accession>A0AA39CP50</accession>
<dbReference type="GO" id="GO:0006397">
    <property type="term" value="P:mRNA processing"/>
    <property type="evidence" value="ECO:0007669"/>
    <property type="project" value="UniProtKB-KW"/>
</dbReference>
<sequence>MWYRRVIEVEEKRQSRKASSAHPSAEDAETDQKAKVASSLMDIFYSDTKEQDEPSDFRRVSLITKWSRSRSELVLPYVDAWRRGMISGGRVQPGISVHRAYVGNLNYKTTAKDLESFFRVFCGCEPLHVRIVEDRDTLMSRGFAFVEFTTAQIMEQAIERGAGTTLDGRTIRINEVRPREDRGSTRGGRGSVVRPSRTVQAAGGRAGPSSGW</sequence>
<feature type="domain" description="RRM" evidence="8">
    <location>
        <begin position="98"/>
        <end position="178"/>
    </location>
</feature>
<organism evidence="9 10">
    <name type="scientific">Cladophialophora chaetospira</name>
    <dbReference type="NCBI Taxonomy" id="386627"/>
    <lineage>
        <taxon>Eukaryota</taxon>
        <taxon>Fungi</taxon>
        <taxon>Dikarya</taxon>
        <taxon>Ascomycota</taxon>
        <taxon>Pezizomycotina</taxon>
        <taxon>Eurotiomycetes</taxon>
        <taxon>Chaetothyriomycetidae</taxon>
        <taxon>Chaetothyriales</taxon>
        <taxon>Herpotrichiellaceae</taxon>
        <taxon>Cladophialophora</taxon>
    </lineage>
</organism>
<keyword evidence="5" id="KW-0539">Nucleus</keyword>
<evidence type="ECO:0000256" key="2">
    <source>
        <dbReference type="ARBA" id="ARBA00022664"/>
    </source>
</evidence>
<keyword evidence="4" id="KW-0508">mRNA splicing</keyword>
<comment type="subcellular location">
    <subcellularLocation>
        <location evidence="1">Nucleus</location>
    </subcellularLocation>
</comment>
<dbReference type="InterPro" id="IPR051106">
    <property type="entry name" value="RNA-bind/splicing_reg"/>
</dbReference>
<gene>
    <name evidence="9" type="primary">RBM3</name>
    <name evidence="9" type="ORF">H2200_001504</name>
</gene>
<keyword evidence="3 6" id="KW-0694">RNA-binding</keyword>
<keyword evidence="2" id="KW-0507">mRNA processing</keyword>
<dbReference type="InterPro" id="IPR035979">
    <property type="entry name" value="RBD_domain_sf"/>
</dbReference>
<dbReference type="PROSITE" id="PS50102">
    <property type="entry name" value="RRM"/>
    <property type="match status" value="1"/>
</dbReference>
<dbReference type="AlphaFoldDB" id="A0AA39CP50"/>
<protein>
    <submittedName>
        <fullName evidence="9">RNA binding motif (RNP1, RRM) protein 3</fullName>
    </submittedName>
</protein>
<dbReference type="InterPro" id="IPR000504">
    <property type="entry name" value="RRM_dom"/>
</dbReference>
<evidence type="ECO:0000256" key="5">
    <source>
        <dbReference type="ARBA" id="ARBA00023242"/>
    </source>
</evidence>
<keyword evidence="10" id="KW-1185">Reference proteome</keyword>
<evidence type="ECO:0000259" key="8">
    <source>
        <dbReference type="PROSITE" id="PS50102"/>
    </source>
</evidence>
<name>A0AA39CP50_9EURO</name>
<evidence type="ECO:0000256" key="4">
    <source>
        <dbReference type="ARBA" id="ARBA00023187"/>
    </source>
</evidence>
<dbReference type="Pfam" id="PF00076">
    <property type="entry name" value="RRM_1"/>
    <property type="match status" value="1"/>
</dbReference>
<dbReference type="SUPFAM" id="SSF54928">
    <property type="entry name" value="RNA-binding domain, RBD"/>
    <property type="match status" value="1"/>
</dbReference>
<dbReference type="SMART" id="SM00360">
    <property type="entry name" value="RRM"/>
    <property type="match status" value="1"/>
</dbReference>
<dbReference type="EMBL" id="JAPDRK010000002">
    <property type="protein sequence ID" value="KAJ9615429.1"/>
    <property type="molecule type" value="Genomic_DNA"/>
</dbReference>
<evidence type="ECO:0000256" key="1">
    <source>
        <dbReference type="ARBA" id="ARBA00004123"/>
    </source>
</evidence>
<evidence type="ECO:0000313" key="10">
    <source>
        <dbReference type="Proteomes" id="UP001172673"/>
    </source>
</evidence>
<proteinExistence type="predicted"/>
<dbReference type="PANTHER" id="PTHR48028">
    <property type="entry name" value="GLYCINE-RICH RNA-BINDING PROTEIN RZ1A"/>
    <property type="match status" value="1"/>
</dbReference>
<comment type="caution">
    <text evidence="9">The sequence shown here is derived from an EMBL/GenBank/DDBJ whole genome shotgun (WGS) entry which is preliminary data.</text>
</comment>
<evidence type="ECO:0000256" key="3">
    <source>
        <dbReference type="ARBA" id="ARBA00022884"/>
    </source>
</evidence>
<dbReference type="Proteomes" id="UP001172673">
    <property type="component" value="Unassembled WGS sequence"/>
</dbReference>
<dbReference type="Gene3D" id="3.30.70.330">
    <property type="match status" value="1"/>
</dbReference>
<feature type="region of interest" description="Disordered" evidence="7">
    <location>
        <begin position="177"/>
        <end position="212"/>
    </location>
</feature>
<evidence type="ECO:0000256" key="7">
    <source>
        <dbReference type="SAM" id="MobiDB-lite"/>
    </source>
</evidence>
<dbReference type="GO" id="GO:0008380">
    <property type="term" value="P:RNA splicing"/>
    <property type="evidence" value="ECO:0007669"/>
    <property type="project" value="UniProtKB-KW"/>
</dbReference>
<evidence type="ECO:0000256" key="6">
    <source>
        <dbReference type="PROSITE-ProRule" id="PRU00176"/>
    </source>
</evidence>
<dbReference type="PANTHER" id="PTHR48028:SF4">
    <property type="entry name" value="SC35-LIKE SPLICING FACTOR"/>
    <property type="match status" value="1"/>
</dbReference>